<gene>
    <name evidence="3" type="ORF">P775_06245</name>
</gene>
<dbReference type="Gene3D" id="3.30.1370.110">
    <property type="match status" value="1"/>
</dbReference>
<keyword evidence="4" id="KW-1185">Reference proteome</keyword>
<evidence type="ECO:0000256" key="1">
    <source>
        <dbReference type="SAM" id="MobiDB-lite"/>
    </source>
</evidence>
<dbReference type="SUPFAM" id="SSF160443">
    <property type="entry name" value="SMR domain-like"/>
    <property type="match status" value="1"/>
</dbReference>
<dbReference type="SMART" id="SM00463">
    <property type="entry name" value="SMR"/>
    <property type="match status" value="1"/>
</dbReference>
<dbReference type="PROSITE" id="PS50828">
    <property type="entry name" value="SMR"/>
    <property type="match status" value="1"/>
</dbReference>
<dbReference type="EMBL" id="AWWI01000047">
    <property type="protein sequence ID" value="PIL21145.1"/>
    <property type="molecule type" value="Genomic_DNA"/>
</dbReference>
<dbReference type="PANTHER" id="PTHR35562">
    <property type="entry name" value="DNA ENDONUCLEASE SMRA-RELATED"/>
    <property type="match status" value="1"/>
</dbReference>
<evidence type="ECO:0000259" key="2">
    <source>
        <dbReference type="PROSITE" id="PS50828"/>
    </source>
</evidence>
<reference evidence="3 4" key="1">
    <citation type="submission" date="2013-09" db="EMBL/GenBank/DDBJ databases">
        <title>Genome sequencing of Phaeobacter antarcticus sp. nov. SM1211.</title>
        <authorList>
            <person name="Zhang X.-Y."/>
            <person name="Liu C."/>
            <person name="Chen X.-L."/>
            <person name="Xie B.-B."/>
            <person name="Qin Q.-L."/>
            <person name="Rong J.-C."/>
            <person name="Zhang Y.-Z."/>
        </authorList>
    </citation>
    <scope>NUCLEOTIDE SEQUENCE [LARGE SCALE GENOMIC DNA]</scope>
    <source>
        <strain evidence="3 4">SM1211</strain>
    </source>
</reference>
<dbReference type="InterPro" id="IPR002625">
    <property type="entry name" value="Smr_dom"/>
</dbReference>
<dbReference type="PANTHER" id="PTHR35562:SF2">
    <property type="entry name" value="DNA ENDONUCLEASE SMRA-RELATED"/>
    <property type="match status" value="1"/>
</dbReference>
<dbReference type="Proteomes" id="UP000231259">
    <property type="component" value="Unassembled WGS sequence"/>
</dbReference>
<evidence type="ECO:0000313" key="4">
    <source>
        <dbReference type="Proteomes" id="UP000231259"/>
    </source>
</evidence>
<dbReference type="OrthoDB" id="7165597at2"/>
<dbReference type="AlphaFoldDB" id="A0A2G8RHV1"/>
<feature type="region of interest" description="Disordered" evidence="1">
    <location>
        <begin position="25"/>
        <end position="44"/>
    </location>
</feature>
<protein>
    <recommendedName>
        <fullName evidence="2">Smr domain-containing protein</fullName>
    </recommendedName>
</protein>
<dbReference type="RefSeq" id="WP_099910120.1">
    <property type="nucleotide sequence ID" value="NZ_AWWI01000047.1"/>
</dbReference>
<sequence>MSRRRVRPEELELWREVARSTEKLGRRDHFAPIGPTPVTRDPDPVLTPKAVEALAPFTLGQKSKSQTKDATLPRTTAQRLNGDAVQMDKKSHTRLKRGKLMPEARIDLHGMTLDQAHPTLTRFILTQQSRGARLVLVITGKGQREDPYAPMPHRRGVLKQQVPMWLRMAPVAQAILQVTEAHIRHGGAGAYYIYLRRTR</sequence>
<comment type="caution">
    <text evidence="3">The sequence shown here is derived from an EMBL/GenBank/DDBJ whole genome shotgun (WGS) entry which is preliminary data.</text>
</comment>
<organism evidence="3 4">
    <name type="scientific">Puniceibacterium antarcticum</name>
    <dbReference type="NCBI Taxonomy" id="1206336"/>
    <lineage>
        <taxon>Bacteria</taxon>
        <taxon>Pseudomonadati</taxon>
        <taxon>Pseudomonadota</taxon>
        <taxon>Alphaproteobacteria</taxon>
        <taxon>Rhodobacterales</taxon>
        <taxon>Paracoccaceae</taxon>
        <taxon>Puniceibacterium</taxon>
    </lineage>
</organism>
<feature type="domain" description="Smr" evidence="2">
    <location>
        <begin position="106"/>
        <end position="196"/>
    </location>
</feature>
<accession>A0A2G8RHV1</accession>
<evidence type="ECO:0000313" key="3">
    <source>
        <dbReference type="EMBL" id="PIL21145.1"/>
    </source>
</evidence>
<proteinExistence type="predicted"/>
<name>A0A2G8RHV1_9RHOB</name>
<dbReference type="InterPro" id="IPR036063">
    <property type="entry name" value="Smr_dom_sf"/>
</dbReference>
<dbReference type="Pfam" id="PF01713">
    <property type="entry name" value="Smr"/>
    <property type="match status" value="1"/>
</dbReference>